<dbReference type="AlphaFoldDB" id="W7BDQ8"/>
<reference evidence="2 3" key="1">
    <citation type="journal article" date="2014" name="Int. J. Syst. Evol. Microbiol.">
        <title>Listeria floridensis sp. nov., Listeria aquatica sp. nov., Listeria cornellensis sp. nov., Listeria riparia sp. nov. and Listeria grandensis sp. nov., from agricultural and natural environments.</title>
        <authorList>
            <person name="den Bakker H.C."/>
            <person name="Warchocki S."/>
            <person name="Wright E.M."/>
            <person name="Allred A.F."/>
            <person name="Ahlstrom C."/>
            <person name="Manuel C.S."/>
            <person name="Stasiewicz M.J."/>
            <person name="Burrell A."/>
            <person name="Roof S."/>
            <person name="Strawn L."/>
            <person name="Fortes E.D."/>
            <person name="Nightingale K.K."/>
            <person name="Kephart D."/>
            <person name="Wiedmann M."/>
        </authorList>
    </citation>
    <scope>NUCLEOTIDE SEQUENCE [LARGE SCALE GENOMIC DNA]</scope>
    <source>
        <strain evidence="3">FSL F6-971</strain>
    </source>
</reference>
<proteinExistence type="predicted"/>
<feature type="domain" description="Bacterial Ig" evidence="1">
    <location>
        <begin position="25"/>
        <end position="91"/>
    </location>
</feature>
<protein>
    <recommendedName>
        <fullName evidence="1">Bacterial Ig domain-containing protein</fullName>
    </recommendedName>
</protein>
<dbReference type="PATRIC" id="fig|1265819.5.peg.2236"/>
<dbReference type="STRING" id="1265819.PGRAN_11163"/>
<gene>
    <name evidence="2" type="ORF">PGRAN_11163</name>
</gene>
<accession>W7BDQ8</accession>
<dbReference type="Proteomes" id="UP000019253">
    <property type="component" value="Unassembled WGS sequence"/>
</dbReference>
<evidence type="ECO:0000313" key="3">
    <source>
        <dbReference type="Proteomes" id="UP000019253"/>
    </source>
</evidence>
<organism evidence="2 3">
    <name type="scientific">Listeria grandensis FSL F6-0971</name>
    <dbReference type="NCBI Taxonomy" id="1265819"/>
    <lineage>
        <taxon>Bacteria</taxon>
        <taxon>Bacillati</taxon>
        <taxon>Bacillota</taxon>
        <taxon>Bacilli</taxon>
        <taxon>Bacillales</taxon>
        <taxon>Listeriaceae</taxon>
        <taxon>Listeria</taxon>
    </lineage>
</organism>
<comment type="caution">
    <text evidence="2">The sequence shown here is derived from an EMBL/GenBank/DDBJ whole genome shotgun (WGS) entry which is preliminary data.</text>
</comment>
<sequence>MFSGNTELKRASVSVSVSPVNDYVLTPSPYQIGNATVTGTYSGTNLNAITKVVLLVDGVIVKNGTFDQTTKTFQASVDDLVTDIYRKVEVALF</sequence>
<dbReference type="InterPro" id="IPR046746">
    <property type="entry name" value="Big_15"/>
</dbReference>
<dbReference type="Pfam" id="PF20622">
    <property type="entry name" value="Big_15"/>
    <property type="match status" value="1"/>
</dbReference>
<dbReference type="EMBL" id="AODD01000015">
    <property type="protein sequence ID" value="EUJ22950.1"/>
    <property type="molecule type" value="Genomic_DNA"/>
</dbReference>
<dbReference type="RefSeq" id="WP_036066956.1">
    <property type="nucleotide sequence ID" value="NZ_AODD01000015.1"/>
</dbReference>
<keyword evidence="3" id="KW-1185">Reference proteome</keyword>
<name>W7BDQ8_9LIST</name>
<evidence type="ECO:0000259" key="1">
    <source>
        <dbReference type="Pfam" id="PF20622"/>
    </source>
</evidence>
<evidence type="ECO:0000313" key="2">
    <source>
        <dbReference type="EMBL" id="EUJ22950.1"/>
    </source>
</evidence>